<dbReference type="Pfam" id="PF17032">
    <property type="entry name" value="Zn_ribbon_15"/>
    <property type="match status" value="1"/>
</dbReference>
<dbReference type="InParanoid" id="I3EGU9"/>
<dbReference type="OMA" id="YSAYAAC"/>
<proteinExistence type="predicted"/>
<dbReference type="OrthoDB" id="2186446at2759"/>
<organism evidence="2 3">
    <name type="scientific">Nematocida parisii (strain ERTm3)</name>
    <name type="common">Nematode killer fungus</name>
    <dbReference type="NCBI Taxonomy" id="935791"/>
    <lineage>
        <taxon>Eukaryota</taxon>
        <taxon>Fungi</taxon>
        <taxon>Fungi incertae sedis</taxon>
        <taxon>Microsporidia</taxon>
        <taxon>Nematocida</taxon>
    </lineage>
</organism>
<name>I3EGU9_NEMP3</name>
<dbReference type="AlphaFoldDB" id="I3EGU9"/>
<dbReference type="EMBL" id="GL870878">
    <property type="protein sequence ID" value="EIJ88446.1"/>
    <property type="molecule type" value="Genomic_DNA"/>
</dbReference>
<keyword evidence="3" id="KW-1185">Reference proteome</keyword>
<sequence>MLIKEINRASSALVENKERAIICRICKSNSKIIARRNTKWITLCFLEVLEIKKYSAYAACSNCLNALPSDYTICKQCTKIIPGKNMYCTECQRESLYLNKKGVGVQSG</sequence>
<dbReference type="InterPro" id="IPR031493">
    <property type="entry name" value="Zinc_ribbon_15"/>
</dbReference>
<accession>I3EGU9</accession>
<dbReference type="VEuPathDB" id="MicrosporidiaDB:NEQG_01136"/>
<evidence type="ECO:0000313" key="2">
    <source>
        <dbReference type="EMBL" id="EIJ88446.1"/>
    </source>
</evidence>
<evidence type="ECO:0000259" key="1">
    <source>
        <dbReference type="Pfam" id="PF17032"/>
    </source>
</evidence>
<dbReference type="HOGENOM" id="CLU_2197637_0_0_1"/>
<dbReference type="Proteomes" id="UP000002872">
    <property type="component" value="Unassembled WGS sequence"/>
</dbReference>
<reference evidence="2" key="1">
    <citation type="submission" date="2011-01" db="EMBL/GenBank/DDBJ databases">
        <title>The Genome Sequence of Nematocida parisii strain ERTm3.</title>
        <authorList>
            <consortium name="The Broad Institute Genome Sequencing Platform"/>
            <consortium name="The Broad Institute Genome Sequencing Center for Infectious Disease"/>
            <person name="Cuomo C."/>
            <person name="Troemel E."/>
            <person name="Young S.K."/>
            <person name="Zeng Q."/>
            <person name="Gargeya S."/>
            <person name="Fitzgerald M."/>
            <person name="Haas B."/>
            <person name="Abouelleil A."/>
            <person name="Alvarado L."/>
            <person name="Arachchi H.M."/>
            <person name="Berlin A."/>
            <person name="Chapman S.B."/>
            <person name="Gearin G."/>
            <person name="Goldberg J."/>
            <person name="Griggs A."/>
            <person name="Gujja S."/>
            <person name="Hansen M."/>
            <person name="Heiman D."/>
            <person name="Howarth C."/>
            <person name="Larimer J."/>
            <person name="Lui A."/>
            <person name="MacDonald P.J.P."/>
            <person name="McCowen C."/>
            <person name="Montmayeur A."/>
            <person name="Murphy C."/>
            <person name="Neiman D."/>
            <person name="Pearson M."/>
            <person name="Priest M."/>
            <person name="Roberts A."/>
            <person name="Saif S."/>
            <person name="Shea T."/>
            <person name="Sisk P."/>
            <person name="Stolte C."/>
            <person name="Sykes S."/>
            <person name="Wortman J."/>
            <person name="Nusbaum C."/>
            <person name="Birren B."/>
        </authorList>
    </citation>
    <scope>NUCLEOTIDE SEQUENCE</scope>
    <source>
        <strain evidence="2">ERTm3</strain>
    </source>
</reference>
<gene>
    <name evidence="2" type="ORF">NEQG_01136</name>
</gene>
<evidence type="ECO:0000313" key="3">
    <source>
        <dbReference type="Proteomes" id="UP000002872"/>
    </source>
</evidence>
<protein>
    <recommendedName>
        <fullName evidence="1">Zinc-ribbon 15 domain-containing protein</fullName>
    </recommendedName>
</protein>
<feature type="domain" description="Zinc-ribbon 15" evidence="1">
    <location>
        <begin position="21"/>
        <end position="92"/>
    </location>
</feature>